<comment type="caution">
    <text evidence="1">The sequence shown here is derived from an EMBL/GenBank/DDBJ whole genome shotgun (WGS) entry which is preliminary data.</text>
</comment>
<dbReference type="SUPFAM" id="SSF51197">
    <property type="entry name" value="Clavaminate synthase-like"/>
    <property type="match status" value="1"/>
</dbReference>
<keyword evidence="2" id="KW-1185">Reference proteome</keyword>
<dbReference type="AlphaFoldDB" id="A0A367F966"/>
<protein>
    <submittedName>
        <fullName evidence="1">Uncharacterized protein</fullName>
    </submittedName>
</protein>
<dbReference type="Gene3D" id="2.60.120.650">
    <property type="entry name" value="Cupin"/>
    <property type="match status" value="1"/>
</dbReference>
<dbReference type="OrthoDB" id="9764016at2"/>
<dbReference type="Proteomes" id="UP000253094">
    <property type="component" value="Unassembled WGS sequence"/>
</dbReference>
<sequence length="260" mass="28184">MTSVITTMPLADSWGLRPKVFRWSGPPALTPAEIWDLLDCGLLVSPYFEVRPEVAPAPATVTRIVQTKPRPGYADGRAIREHYAAGAVLTLNQVDHWHAGIKATAEWLRTELRADVRSSVVLRPKGTSPPSPALDGAHVLILQVTGHTVWRPGGDPVTLQPGDALYVPPDHLRQTADPGDESLHVAFTIRQPGITDLAELALANFLSDSRAEAIAATHHFMSPDEKVAWLRAELSAYLKELDSGALAEQAVRIARRGGQA</sequence>
<evidence type="ECO:0000313" key="1">
    <source>
        <dbReference type="EMBL" id="RCG26479.1"/>
    </source>
</evidence>
<accession>A0A367F966</accession>
<organism evidence="1 2">
    <name type="scientific">Sphaerisporangium album</name>
    <dbReference type="NCBI Taxonomy" id="509200"/>
    <lineage>
        <taxon>Bacteria</taxon>
        <taxon>Bacillati</taxon>
        <taxon>Actinomycetota</taxon>
        <taxon>Actinomycetes</taxon>
        <taxon>Streptosporangiales</taxon>
        <taxon>Streptosporangiaceae</taxon>
        <taxon>Sphaerisporangium</taxon>
    </lineage>
</organism>
<reference evidence="1 2" key="1">
    <citation type="submission" date="2018-06" db="EMBL/GenBank/DDBJ databases">
        <title>Sphaerisporangium craniellae sp. nov., isolated from a marine sponge in the South China Sea.</title>
        <authorList>
            <person name="Li L."/>
        </authorList>
    </citation>
    <scope>NUCLEOTIDE SEQUENCE [LARGE SCALE GENOMIC DNA]</scope>
    <source>
        <strain evidence="1 2">CCTCC AA 208026</strain>
    </source>
</reference>
<proteinExistence type="predicted"/>
<dbReference type="RefSeq" id="WP_114032052.1">
    <property type="nucleotide sequence ID" value="NZ_QOIL01000019.1"/>
</dbReference>
<dbReference type="EMBL" id="QOIL01000019">
    <property type="protein sequence ID" value="RCG26479.1"/>
    <property type="molecule type" value="Genomic_DNA"/>
</dbReference>
<evidence type="ECO:0000313" key="2">
    <source>
        <dbReference type="Proteomes" id="UP000253094"/>
    </source>
</evidence>
<gene>
    <name evidence="1" type="ORF">DQ384_28975</name>
</gene>
<name>A0A367F966_9ACTN</name>